<dbReference type="RefSeq" id="WP_133578710.1">
    <property type="nucleotide sequence ID" value="NZ_SNYJ01000001.1"/>
</dbReference>
<comment type="similarity">
    <text evidence="7">Belongs to the carbohydrate kinase PfkB family. LacC subfamily.</text>
</comment>
<feature type="domain" description="Carbohydrate kinase PfkB" evidence="9">
    <location>
        <begin position="12"/>
        <end position="287"/>
    </location>
</feature>
<dbReference type="NCBIfam" id="TIGR03168">
    <property type="entry name" value="1-PFK"/>
    <property type="match status" value="1"/>
</dbReference>
<comment type="caution">
    <text evidence="10">The sequence shown here is derived from an EMBL/GenBank/DDBJ whole genome shotgun (WGS) entry which is preliminary data.</text>
</comment>
<evidence type="ECO:0000256" key="5">
    <source>
        <dbReference type="ARBA" id="ARBA00022840"/>
    </source>
</evidence>
<dbReference type="CDD" id="cd01164">
    <property type="entry name" value="FruK_PfkB_like"/>
    <property type="match status" value="1"/>
</dbReference>
<evidence type="ECO:0000256" key="2">
    <source>
        <dbReference type="ARBA" id="ARBA00022679"/>
    </source>
</evidence>
<accession>A0A4R6UAK3</accession>
<dbReference type="PIRSF" id="PIRSF000535">
    <property type="entry name" value="1PFK/6PFK/LacC"/>
    <property type="match status" value="1"/>
</dbReference>
<evidence type="ECO:0000313" key="11">
    <source>
        <dbReference type="Proteomes" id="UP000295632"/>
    </source>
</evidence>
<reference evidence="10 11" key="1">
    <citation type="submission" date="2019-03" db="EMBL/GenBank/DDBJ databases">
        <title>Genomic Encyclopedia of Type Strains, Phase IV (KMG-IV): sequencing the most valuable type-strain genomes for metagenomic binning, comparative biology and taxonomic classification.</title>
        <authorList>
            <person name="Goeker M."/>
        </authorList>
    </citation>
    <scope>NUCLEOTIDE SEQUENCE [LARGE SCALE GENOMIC DNA]</scope>
    <source>
        <strain evidence="10 11">DSM 28697</strain>
    </source>
</reference>
<dbReference type="NCBIfam" id="TIGR03828">
    <property type="entry name" value="pfkB"/>
    <property type="match status" value="1"/>
</dbReference>
<keyword evidence="3 7" id="KW-0547">Nucleotide-binding</keyword>
<dbReference type="Pfam" id="PF00294">
    <property type="entry name" value="PfkB"/>
    <property type="match status" value="1"/>
</dbReference>
<dbReference type="PANTHER" id="PTHR46566:SF1">
    <property type="entry name" value="1-PHOSPHOFRUCTOKINASE"/>
    <property type="match status" value="1"/>
</dbReference>
<dbReference type="GO" id="GO:0009024">
    <property type="term" value="F:tagatose-6-phosphate kinase activity"/>
    <property type="evidence" value="ECO:0007669"/>
    <property type="project" value="UniProtKB-EC"/>
</dbReference>
<dbReference type="GO" id="GO:0005524">
    <property type="term" value="F:ATP binding"/>
    <property type="evidence" value="ECO:0007669"/>
    <property type="project" value="UniProtKB-UniRule"/>
</dbReference>
<evidence type="ECO:0000256" key="1">
    <source>
        <dbReference type="ARBA" id="ARBA00005380"/>
    </source>
</evidence>
<dbReference type="PROSITE" id="PS00583">
    <property type="entry name" value="PFKB_KINASES_1"/>
    <property type="match status" value="1"/>
</dbReference>
<evidence type="ECO:0000256" key="3">
    <source>
        <dbReference type="ARBA" id="ARBA00022741"/>
    </source>
</evidence>
<comment type="catalytic activity">
    <reaction evidence="7">
        <text>D-tagatofuranose 6-phosphate + ATP = D-tagatofuranose 1,6-bisphosphate + ADP + H(+)</text>
        <dbReference type="Rhea" id="RHEA:12420"/>
        <dbReference type="ChEBI" id="CHEBI:15378"/>
        <dbReference type="ChEBI" id="CHEBI:30616"/>
        <dbReference type="ChEBI" id="CHEBI:58694"/>
        <dbReference type="ChEBI" id="CHEBI:58695"/>
        <dbReference type="ChEBI" id="CHEBI:456216"/>
        <dbReference type="EC" id="2.7.1.144"/>
    </reaction>
</comment>
<dbReference type="PROSITE" id="PS00584">
    <property type="entry name" value="PFKB_KINASES_2"/>
    <property type="match status" value="1"/>
</dbReference>
<dbReference type="OrthoDB" id="9801219at2"/>
<comment type="similarity">
    <text evidence="1">Belongs to the carbohydrate kinase pfkB family.</text>
</comment>
<protein>
    <recommendedName>
        <fullName evidence="7">Tagatose-6-phosphate kinase</fullName>
        <ecNumber evidence="7">2.7.1.144</ecNumber>
    </recommendedName>
</protein>
<name>A0A4R6UAK3_9BACI</name>
<dbReference type="GO" id="GO:0008662">
    <property type="term" value="F:1-phosphofructokinase activity"/>
    <property type="evidence" value="ECO:0007669"/>
    <property type="project" value="UniProtKB-UniRule"/>
</dbReference>
<comment type="pathway">
    <text evidence="7">Carbohydrate metabolism; D-tagatose 6-phosphate degradation; D-glyceraldehyde 3-phosphate and glycerone phosphate from D-tagatose 6-phosphate: step 1/2.</text>
</comment>
<gene>
    <name evidence="10" type="ORF">EV213_101316</name>
</gene>
<dbReference type="InterPro" id="IPR002173">
    <property type="entry name" value="Carboh/pur_kinase_PfkB_CS"/>
</dbReference>
<dbReference type="SUPFAM" id="SSF53613">
    <property type="entry name" value="Ribokinase-like"/>
    <property type="match status" value="1"/>
</dbReference>
<dbReference type="AlphaFoldDB" id="A0A4R6UAK3"/>
<dbReference type="UniPathway" id="UPA00704">
    <property type="reaction ID" value="UER00715"/>
</dbReference>
<keyword evidence="7" id="KW-0423">Lactose metabolism</keyword>
<dbReference type="FunFam" id="3.40.1190.20:FF:000001">
    <property type="entry name" value="Phosphofructokinase"/>
    <property type="match status" value="1"/>
</dbReference>
<dbReference type="Proteomes" id="UP000295632">
    <property type="component" value="Unassembled WGS sequence"/>
</dbReference>
<dbReference type="EC" id="2.7.1.144" evidence="7"/>
<keyword evidence="5 7" id="KW-0067">ATP-binding</keyword>
<dbReference type="InterPro" id="IPR011611">
    <property type="entry name" value="PfkB_dom"/>
</dbReference>
<dbReference type="InterPro" id="IPR017583">
    <property type="entry name" value="Tagatose/fructose_Pkinase"/>
</dbReference>
<evidence type="ECO:0000256" key="6">
    <source>
        <dbReference type="ARBA" id="ARBA00047745"/>
    </source>
</evidence>
<dbReference type="GO" id="GO:0016052">
    <property type="term" value="P:carbohydrate catabolic process"/>
    <property type="evidence" value="ECO:0007669"/>
    <property type="project" value="UniProtKB-ARBA"/>
</dbReference>
<comment type="catalytic activity">
    <reaction evidence="6 8">
        <text>beta-D-fructose 1-phosphate + ATP = beta-D-fructose 1,6-bisphosphate + ADP + H(+)</text>
        <dbReference type="Rhea" id="RHEA:14213"/>
        <dbReference type="ChEBI" id="CHEBI:15378"/>
        <dbReference type="ChEBI" id="CHEBI:30616"/>
        <dbReference type="ChEBI" id="CHEBI:32966"/>
        <dbReference type="ChEBI" id="CHEBI:138881"/>
        <dbReference type="ChEBI" id="CHEBI:456216"/>
        <dbReference type="EC" id="2.7.1.56"/>
    </reaction>
</comment>
<dbReference type="GO" id="GO:0005988">
    <property type="term" value="P:lactose metabolic process"/>
    <property type="evidence" value="ECO:0007669"/>
    <property type="project" value="UniProtKB-KW"/>
</dbReference>
<evidence type="ECO:0000259" key="9">
    <source>
        <dbReference type="Pfam" id="PF00294"/>
    </source>
</evidence>
<comment type="function">
    <text evidence="8">Catalyzes the ATP-dependent phosphorylation of fructose-l-phosphate to fructose-l,6-bisphosphate.</text>
</comment>
<keyword evidence="2 7" id="KW-0808">Transferase</keyword>
<dbReference type="GO" id="GO:0044281">
    <property type="term" value="P:small molecule metabolic process"/>
    <property type="evidence" value="ECO:0007669"/>
    <property type="project" value="UniProtKB-ARBA"/>
</dbReference>
<dbReference type="EMBL" id="SNYJ01000001">
    <property type="protein sequence ID" value="TDQ42886.1"/>
    <property type="molecule type" value="Genomic_DNA"/>
</dbReference>
<keyword evidence="4 8" id="KW-0418">Kinase</keyword>
<dbReference type="GO" id="GO:0005829">
    <property type="term" value="C:cytosol"/>
    <property type="evidence" value="ECO:0007669"/>
    <property type="project" value="TreeGrafter"/>
</dbReference>
<sequence>MIYTVTLNPALDYVVHIDSFNEGSVIKSTNSYTSAGGKGINVSRVLKTLGSPSKALGFVGGFTGKAIVDAMAKEQIEADFEQLEGETRINVKLKSGQETEINGVSPDITDANFTNFQKKLEQINENDTVVLAGSVPATLPETVYATLTKLIHNRGAHVFLDTSGAGLREGLKAAPDFIKPNHQELGELYDTSVDSISDAVRLAKRIQTDFGVTHILISMAGDGALYVSGKKVIHAHAPKGTVINSVGAGDSFTAGFIHQFKKHDTVEDALKLAISTGSATAFSAGLCDRETVEALVPTIELQGLNEEGIS</sequence>
<evidence type="ECO:0000313" key="10">
    <source>
        <dbReference type="EMBL" id="TDQ42886.1"/>
    </source>
</evidence>
<keyword evidence="11" id="KW-1185">Reference proteome</keyword>
<evidence type="ECO:0000256" key="7">
    <source>
        <dbReference type="PIRNR" id="PIRNR000535"/>
    </source>
</evidence>
<organism evidence="10 11">
    <name type="scientific">Aureibacillus halotolerans</name>
    <dbReference type="NCBI Taxonomy" id="1508390"/>
    <lineage>
        <taxon>Bacteria</taxon>
        <taxon>Bacillati</taxon>
        <taxon>Bacillota</taxon>
        <taxon>Bacilli</taxon>
        <taxon>Bacillales</taxon>
        <taxon>Bacillaceae</taxon>
        <taxon>Aureibacillus</taxon>
    </lineage>
</organism>
<dbReference type="InterPro" id="IPR029056">
    <property type="entry name" value="Ribokinase-like"/>
</dbReference>
<proteinExistence type="inferred from homology"/>
<dbReference type="PANTHER" id="PTHR46566">
    <property type="entry name" value="1-PHOSPHOFRUCTOKINASE-RELATED"/>
    <property type="match status" value="1"/>
</dbReference>
<dbReference type="GO" id="GO:2001059">
    <property type="term" value="P:D-tagatose 6-phosphate catabolic process"/>
    <property type="evidence" value="ECO:0007669"/>
    <property type="project" value="UniProtKB-UniPathway"/>
</dbReference>
<dbReference type="Gene3D" id="3.40.1190.20">
    <property type="match status" value="1"/>
</dbReference>
<evidence type="ECO:0000256" key="8">
    <source>
        <dbReference type="RuleBase" id="RU369061"/>
    </source>
</evidence>
<dbReference type="InterPro" id="IPR022463">
    <property type="entry name" value="1-PFruKinase"/>
</dbReference>
<evidence type="ECO:0000256" key="4">
    <source>
        <dbReference type="ARBA" id="ARBA00022777"/>
    </source>
</evidence>